<dbReference type="Proteomes" id="UP001615550">
    <property type="component" value="Unassembled WGS sequence"/>
</dbReference>
<sequence length="63" mass="7206">MNFNQLLMAILMLVLFFFVNEYVPLAPIINLLFNCAMIAIIVVYVMQFIGVIKSILPAPKLFK</sequence>
<feature type="transmembrane region" description="Helical" evidence="1">
    <location>
        <begin position="31"/>
        <end position="56"/>
    </location>
</feature>
<keyword evidence="1" id="KW-1133">Transmembrane helix</keyword>
<keyword evidence="1" id="KW-0812">Transmembrane</keyword>
<name>A0ABW8D8E5_9GAMM</name>
<reference evidence="2 3" key="1">
    <citation type="submission" date="2024-08" db="EMBL/GenBank/DDBJ databases">
        <title>Draft Genome Sequence of Legionella lytica strain DSB2004, Isolated From a Fire Sprinkler System.</title>
        <authorList>
            <person name="Everhart A.D."/>
            <person name="Kidane D.T."/>
            <person name="Farone A.L."/>
            <person name="Farone M.B."/>
        </authorList>
    </citation>
    <scope>NUCLEOTIDE SEQUENCE [LARGE SCALE GENOMIC DNA]</scope>
    <source>
        <strain evidence="2 3">DSB2004</strain>
    </source>
</reference>
<keyword evidence="3" id="KW-1185">Reference proteome</keyword>
<keyword evidence="1" id="KW-0472">Membrane</keyword>
<evidence type="ECO:0000313" key="2">
    <source>
        <dbReference type="EMBL" id="MFJ1268977.1"/>
    </source>
</evidence>
<proteinExistence type="predicted"/>
<comment type="caution">
    <text evidence="2">The sequence shown here is derived from an EMBL/GenBank/DDBJ whole genome shotgun (WGS) entry which is preliminary data.</text>
</comment>
<evidence type="ECO:0000313" key="3">
    <source>
        <dbReference type="Proteomes" id="UP001615550"/>
    </source>
</evidence>
<protein>
    <submittedName>
        <fullName evidence="2">Uncharacterized protein</fullName>
    </submittedName>
</protein>
<gene>
    <name evidence="2" type="ORF">ACD661_10450</name>
</gene>
<dbReference type="EMBL" id="JBGORX010000003">
    <property type="protein sequence ID" value="MFJ1268977.1"/>
    <property type="molecule type" value="Genomic_DNA"/>
</dbReference>
<evidence type="ECO:0000256" key="1">
    <source>
        <dbReference type="SAM" id="Phobius"/>
    </source>
</evidence>
<dbReference type="RefSeq" id="WP_400187800.1">
    <property type="nucleotide sequence ID" value="NZ_JBGORX010000003.1"/>
</dbReference>
<organism evidence="2 3">
    <name type="scientific">Legionella lytica</name>
    <dbReference type="NCBI Taxonomy" id="96232"/>
    <lineage>
        <taxon>Bacteria</taxon>
        <taxon>Pseudomonadati</taxon>
        <taxon>Pseudomonadota</taxon>
        <taxon>Gammaproteobacteria</taxon>
        <taxon>Legionellales</taxon>
        <taxon>Legionellaceae</taxon>
        <taxon>Legionella</taxon>
    </lineage>
</organism>
<accession>A0ABW8D8E5</accession>